<evidence type="ECO:0000313" key="3">
    <source>
        <dbReference type="Proteomes" id="UP000003416"/>
    </source>
</evidence>
<dbReference type="InterPro" id="IPR015890">
    <property type="entry name" value="Chorismate_C"/>
</dbReference>
<dbReference type="RefSeq" id="WP_009124696.1">
    <property type="nucleotide sequence ID" value="NZ_GL882623.1"/>
</dbReference>
<dbReference type="Proteomes" id="UP000003416">
    <property type="component" value="Unassembled WGS sequence"/>
</dbReference>
<dbReference type="SUPFAM" id="SSF56322">
    <property type="entry name" value="ADC synthase"/>
    <property type="match status" value="1"/>
</dbReference>
<reference evidence="2 3" key="1">
    <citation type="submission" date="2011-02" db="EMBL/GenBank/DDBJ databases">
        <authorList>
            <person name="Weinstock G."/>
            <person name="Sodergren E."/>
            <person name="Clifton S."/>
            <person name="Fulton L."/>
            <person name="Fulton B."/>
            <person name="Courtney L."/>
            <person name="Fronick C."/>
            <person name="Harrison M."/>
            <person name="Strong C."/>
            <person name="Farmer C."/>
            <person name="Delahaunty K."/>
            <person name="Markovic C."/>
            <person name="Hall O."/>
            <person name="Minx P."/>
            <person name="Tomlinson C."/>
            <person name="Mitreva M."/>
            <person name="Hou S."/>
            <person name="Chen J."/>
            <person name="Wollam A."/>
            <person name="Pepin K.H."/>
            <person name="Johnson M."/>
            <person name="Bhonagiri V."/>
            <person name="Zhang X."/>
            <person name="Suruliraj S."/>
            <person name="Warren W."/>
            <person name="Chinwalla A."/>
            <person name="Mardis E.R."/>
            <person name="Wilson R.K."/>
        </authorList>
    </citation>
    <scope>NUCLEOTIDE SEQUENCE [LARGE SCALE GENOMIC DNA]</scope>
    <source>
        <strain evidence="2 3">YIT 12057</strain>
    </source>
</reference>
<dbReference type="STRING" id="763034.HMPREF9446_01469"/>
<evidence type="ECO:0000259" key="1">
    <source>
        <dbReference type="Pfam" id="PF00425"/>
    </source>
</evidence>
<dbReference type="PRINTS" id="PR00095">
    <property type="entry name" value="ANTSNTHASEI"/>
</dbReference>
<dbReference type="GeneID" id="86049140"/>
<sequence>MQVYRKEEAICRMNTLAKANVPFLFVIDYAQERSYIETFDKIDAATCLFQFRKAGNAIEPAITDSGATVQQYAGKIEWQVTPPDPDVYKHSFDLVKQNLLAGNSYLANLTCKVPVTTNLTLKDIFLHSKALYKLWMKDQFVCFSPEIFVRIEEGKIKSFPMKGTIDATLPNAENLLMEDEKEAAEHATIVDLIRNDLSMVAGQVRVTSYRYIDHLQTNKGPILQTSSEICGTLPCDYPGHIGDILFKLLPAGSITGAPKPKTMQIIADAEHYDRGFYTGVMGYYADSQLDSAVMIRFIEQEDNGQLYFKAGGGITAQSRYESEYNEVIQKIYVPIY</sequence>
<dbReference type="EMBL" id="AFBN01000025">
    <property type="protein sequence ID" value="EGF58168.1"/>
    <property type="molecule type" value="Genomic_DNA"/>
</dbReference>
<protein>
    <submittedName>
        <fullName evidence="2">Para-aminobenzoate synthase component I</fullName>
    </submittedName>
</protein>
<dbReference type="eggNOG" id="COG0147">
    <property type="taxonomic scope" value="Bacteria"/>
</dbReference>
<organism evidence="2 3">
    <name type="scientific">Bacteroides fluxus YIT 12057</name>
    <dbReference type="NCBI Taxonomy" id="763034"/>
    <lineage>
        <taxon>Bacteria</taxon>
        <taxon>Pseudomonadati</taxon>
        <taxon>Bacteroidota</taxon>
        <taxon>Bacteroidia</taxon>
        <taxon>Bacteroidales</taxon>
        <taxon>Bacteroidaceae</taxon>
        <taxon>Bacteroides</taxon>
    </lineage>
</organism>
<accession>F3PRW7</accession>
<dbReference type="HOGENOM" id="CLU_006493_1_0_10"/>
<dbReference type="InterPro" id="IPR019999">
    <property type="entry name" value="Anth_synth_I-like"/>
</dbReference>
<dbReference type="GO" id="GO:0046820">
    <property type="term" value="F:4-amino-4-deoxychorismate synthase activity"/>
    <property type="evidence" value="ECO:0007669"/>
    <property type="project" value="TreeGrafter"/>
</dbReference>
<dbReference type="AlphaFoldDB" id="F3PRW7"/>
<dbReference type="Pfam" id="PF00425">
    <property type="entry name" value="Chorismate_bind"/>
    <property type="match status" value="1"/>
</dbReference>
<feature type="domain" description="Chorismate-utilising enzyme C-terminal" evidence="1">
    <location>
        <begin position="86"/>
        <end position="330"/>
    </location>
</feature>
<dbReference type="PANTHER" id="PTHR11236">
    <property type="entry name" value="AMINOBENZOATE/ANTHRANILATE SYNTHASE"/>
    <property type="match status" value="1"/>
</dbReference>
<dbReference type="PANTHER" id="PTHR11236:SF50">
    <property type="entry name" value="AMINODEOXYCHORISMATE SYNTHASE COMPONENT 1"/>
    <property type="match status" value="1"/>
</dbReference>
<evidence type="ECO:0000313" key="2">
    <source>
        <dbReference type="EMBL" id="EGF58168.1"/>
    </source>
</evidence>
<comment type="caution">
    <text evidence="2">The sequence shown here is derived from an EMBL/GenBank/DDBJ whole genome shotgun (WGS) entry which is preliminary data.</text>
</comment>
<dbReference type="GO" id="GO:0000162">
    <property type="term" value="P:L-tryptophan biosynthetic process"/>
    <property type="evidence" value="ECO:0007669"/>
    <property type="project" value="TreeGrafter"/>
</dbReference>
<name>F3PRW7_9BACE</name>
<dbReference type="Gene3D" id="3.60.120.10">
    <property type="entry name" value="Anthranilate synthase"/>
    <property type="match status" value="1"/>
</dbReference>
<keyword evidence="3" id="KW-1185">Reference proteome</keyword>
<gene>
    <name evidence="2" type="ORF">HMPREF9446_01469</name>
</gene>
<dbReference type="InterPro" id="IPR005801">
    <property type="entry name" value="ADC_synthase"/>
</dbReference>
<proteinExistence type="predicted"/>
<dbReference type="NCBIfam" id="NF005486">
    <property type="entry name" value="PRK07093.1"/>
    <property type="match status" value="1"/>
</dbReference>